<dbReference type="Proteomes" id="UP001519273">
    <property type="component" value="Unassembled WGS sequence"/>
</dbReference>
<comment type="caution">
    <text evidence="6">The sequence shown here is derived from an EMBL/GenBank/DDBJ whole genome shotgun (WGS) entry which is preliminary data.</text>
</comment>
<evidence type="ECO:0000259" key="5">
    <source>
        <dbReference type="PROSITE" id="PS51736"/>
    </source>
</evidence>
<evidence type="ECO:0000313" key="7">
    <source>
        <dbReference type="Proteomes" id="UP001519273"/>
    </source>
</evidence>
<dbReference type="PROSITE" id="PS51736">
    <property type="entry name" value="RECOMBINASES_3"/>
    <property type="match status" value="1"/>
</dbReference>
<evidence type="ECO:0000313" key="6">
    <source>
        <dbReference type="EMBL" id="MBP1938515.1"/>
    </source>
</evidence>
<dbReference type="SUPFAM" id="SSF53041">
    <property type="entry name" value="Resolvase-like"/>
    <property type="match status" value="1"/>
</dbReference>
<evidence type="ECO:0000256" key="4">
    <source>
        <dbReference type="PROSITE-ProRule" id="PRU10137"/>
    </source>
</evidence>
<accession>A0ABS4H8Z1</accession>
<gene>
    <name evidence="6" type="ORF">J2Z20_003437</name>
</gene>
<dbReference type="RefSeq" id="WP_209853064.1">
    <property type="nucleotide sequence ID" value="NZ_CBCRVE010000009.1"/>
</dbReference>
<keyword evidence="3" id="KW-0233">DNA recombination</keyword>
<reference evidence="6 7" key="1">
    <citation type="submission" date="2021-03" db="EMBL/GenBank/DDBJ databases">
        <title>Genomic Encyclopedia of Type Strains, Phase IV (KMG-IV): sequencing the most valuable type-strain genomes for metagenomic binning, comparative biology and taxonomic classification.</title>
        <authorList>
            <person name="Goeker M."/>
        </authorList>
    </citation>
    <scope>NUCLEOTIDE SEQUENCE [LARGE SCALE GENOMIC DNA]</scope>
    <source>
        <strain evidence="6 7">DSM 23491</strain>
    </source>
</reference>
<keyword evidence="7" id="KW-1185">Reference proteome</keyword>
<proteinExistence type="predicted"/>
<name>A0ABS4H8Z1_9BACL</name>
<evidence type="ECO:0000256" key="1">
    <source>
        <dbReference type="ARBA" id="ARBA00022908"/>
    </source>
</evidence>
<feature type="domain" description="Resolvase/invertase-type recombinase catalytic" evidence="5">
    <location>
        <begin position="1"/>
        <end position="71"/>
    </location>
</feature>
<dbReference type="EMBL" id="JAGGKP010000016">
    <property type="protein sequence ID" value="MBP1938515.1"/>
    <property type="molecule type" value="Genomic_DNA"/>
</dbReference>
<keyword evidence="2" id="KW-0238">DNA-binding</keyword>
<feature type="active site" description="O-(5'-phospho-DNA)-serine intermediate" evidence="4">
    <location>
        <position position="9"/>
    </location>
</feature>
<dbReference type="PROSITE" id="PS00397">
    <property type="entry name" value="RECOMBINASES_1"/>
    <property type="match status" value="1"/>
</dbReference>
<evidence type="ECO:0000256" key="2">
    <source>
        <dbReference type="ARBA" id="ARBA00023125"/>
    </source>
</evidence>
<organism evidence="6 7">
    <name type="scientific">Paenibacillus sediminis</name>
    <dbReference type="NCBI Taxonomy" id="664909"/>
    <lineage>
        <taxon>Bacteria</taxon>
        <taxon>Bacillati</taxon>
        <taxon>Bacillota</taxon>
        <taxon>Bacilli</taxon>
        <taxon>Bacillales</taxon>
        <taxon>Paenibacillaceae</taxon>
        <taxon>Paenibacillus</taxon>
    </lineage>
</organism>
<protein>
    <submittedName>
        <fullName evidence="6">DNA invertase Pin-like site-specific DNA recombinase</fullName>
    </submittedName>
</protein>
<sequence length="71" mass="8158">MKIGYVRVSSQDQNEARQIEALQQQGVEKFFSEKISGQNMNRPTASSAIKKLGLSRSTFYRKVKEYEQSIN</sequence>
<dbReference type="InterPro" id="IPR006118">
    <property type="entry name" value="Recombinase_CS"/>
</dbReference>
<dbReference type="Pfam" id="PF00239">
    <property type="entry name" value="Resolvase"/>
    <property type="match status" value="1"/>
</dbReference>
<evidence type="ECO:0000256" key="3">
    <source>
        <dbReference type="ARBA" id="ARBA00023172"/>
    </source>
</evidence>
<dbReference type="Gene3D" id="3.40.50.1390">
    <property type="entry name" value="Resolvase, N-terminal catalytic domain"/>
    <property type="match status" value="1"/>
</dbReference>
<dbReference type="InterPro" id="IPR006119">
    <property type="entry name" value="Resolv_N"/>
</dbReference>
<dbReference type="InterPro" id="IPR036162">
    <property type="entry name" value="Resolvase-like_N_sf"/>
</dbReference>
<keyword evidence="1" id="KW-0229">DNA integration</keyword>